<dbReference type="RefSeq" id="WP_145207854.1">
    <property type="nucleotide sequence ID" value="NZ_CP036432.1"/>
</dbReference>
<evidence type="ECO:0000256" key="1">
    <source>
        <dbReference type="SAM" id="SignalP"/>
    </source>
</evidence>
<dbReference type="SUPFAM" id="SSF51120">
    <property type="entry name" value="beta-Roll"/>
    <property type="match status" value="1"/>
</dbReference>
<dbReference type="EMBL" id="CP036432">
    <property type="protein sequence ID" value="QDV82154.1"/>
    <property type="molecule type" value="Genomic_DNA"/>
</dbReference>
<accession>A0ABX5XJI4</accession>
<feature type="chain" id="PRO_5046365612" evidence="1">
    <location>
        <begin position="22"/>
        <end position="210"/>
    </location>
</feature>
<keyword evidence="1" id="KW-0732">Signal</keyword>
<proteinExistence type="predicted"/>
<name>A0ABX5XJI4_9BACT</name>
<dbReference type="PRINTS" id="PR00313">
    <property type="entry name" value="CABNDNGRPT"/>
</dbReference>
<dbReference type="Gene3D" id="2.150.10.10">
    <property type="entry name" value="Serralysin-like metalloprotease, C-terminal"/>
    <property type="match status" value="1"/>
</dbReference>
<protein>
    <submittedName>
        <fullName evidence="2">Uncharacterized protein</fullName>
    </submittedName>
</protein>
<feature type="signal peptide" evidence="1">
    <location>
        <begin position="1"/>
        <end position="21"/>
    </location>
</feature>
<keyword evidence="3" id="KW-1185">Reference proteome</keyword>
<dbReference type="InterPro" id="IPR011049">
    <property type="entry name" value="Serralysin-like_metalloprot_C"/>
</dbReference>
<evidence type="ECO:0000313" key="3">
    <source>
        <dbReference type="Proteomes" id="UP000318081"/>
    </source>
</evidence>
<sequence length="210" mass="22380">MLKTIFLAAIATFTLATTAHAQSLYYYSPTASVSGTGYTGSYTSATAMTANESETSDGSAEANPLSPSSEFDWATGTFQIWGTDFDDECIVYTGSNGLLRVEVTSAIGTQDVRWFGPEQVSRIIFHGGGGDDDFRFWNVSQMAYYNWLFGWFDIDCELNGGDGADILSGGTGDDILIGGMDQRFDLLEGNAGADILGLSGILCLPAITVS</sequence>
<gene>
    <name evidence="2" type="ORF">TBK1r_10790</name>
</gene>
<evidence type="ECO:0000313" key="2">
    <source>
        <dbReference type="EMBL" id="QDV82154.1"/>
    </source>
</evidence>
<reference evidence="2 3" key="1">
    <citation type="submission" date="2019-02" db="EMBL/GenBank/DDBJ databases">
        <title>Deep-cultivation of Planctomycetes and their phenomic and genomic characterization uncovers novel biology.</title>
        <authorList>
            <person name="Wiegand S."/>
            <person name="Jogler M."/>
            <person name="Boedeker C."/>
            <person name="Pinto D."/>
            <person name="Vollmers J."/>
            <person name="Rivas-Marin E."/>
            <person name="Kohn T."/>
            <person name="Peeters S.H."/>
            <person name="Heuer A."/>
            <person name="Rast P."/>
            <person name="Oberbeckmann S."/>
            <person name="Bunk B."/>
            <person name="Jeske O."/>
            <person name="Meyerdierks A."/>
            <person name="Storesund J.E."/>
            <person name="Kallscheuer N."/>
            <person name="Luecker S."/>
            <person name="Lage O.M."/>
            <person name="Pohl T."/>
            <person name="Merkel B.J."/>
            <person name="Hornburger P."/>
            <person name="Mueller R.-W."/>
            <person name="Bruemmer F."/>
            <person name="Labrenz M."/>
            <person name="Spormann A.M."/>
            <person name="Op den Camp H."/>
            <person name="Overmann J."/>
            <person name="Amann R."/>
            <person name="Jetten M.S.M."/>
            <person name="Mascher T."/>
            <person name="Medema M.H."/>
            <person name="Devos D.P."/>
            <person name="Kaster A.-K."/>
            <person name="Ovreas L."/>
            <person name="Rohde M."/>
            <person name="Galperin M.Y."/>
            <person name="Jogler C."/>
        </authorList>
    </citation>
    <scope>NUCLEOTIDE SEQUENCE [LARGE SCALE GENOMIC DNA]</scope>
    <source>
        <strain evidence="2 3">TBK1r</strain>
    </source>
</reference>
<organism evidence="2 3">
    <name type="scientific">Stieleria magnilauensis</name>
    <dbReference type="NCBI Taxonomy" id="2527963"/>
    <lineage>
        <taxon>Bacteria</taxon>
        <taxon>Pseudomonadati</taxon>
        <taxon>Planctomycetota</taxon>
        <taxon>Planctomycetia</taxon>
        <taxon>Pirellulales</taxon>
        <taxon>Pirellulaceae</taxon>
        <taxon>Stieleria</taxon>
    </lineage>
</organism>
<dbReference type="Proteomes" id="UP000318081">
    <property type="component" value="Chromosome"/>
</dbReference>